<dbReference type="Gene3D" id="3.40.50.720">
    <property type="entry name" value="NAD(P)-binding Rossmann-like Domain"/>
    <property type="match status" value="1"/>
</dbReference>
<evidence type="ECO:0000256" key="1">
    <source>
        <dbReference type="ARBA" id="ARBA00007870"/>
    </source>
</evidence>
<accession>A0ABS0TE04</accession>
<protein>
    <recommendedName>
        <fullName evidence="5">2-dehydropantoate 2-reductase</fullName>
        <ecNumber evidence="5">1.1.1.169</ecNumber>
    </recommendedName>
    <alternativeName>
        <fullName evidence="5">Ketopantoate reductase</fullName>
    </alternativeName>
</protein>
<feature type="domain" description="Ketopantoate reductase N-terminal" evidence="6">
    <location>
        <begin position="4"/>
        <end position="154"/>
    </location>
</feature>
<evidence type="ECO:0000256" key="4">
    <source>
        <dbReference type="ARBA" id="ARBA00048640"/>
    </source>
</evidence>
<evidence type="ECO:0000256" key="2">
    <source>
        <dbReference type="ARBA" id="ARBA00022857"/>
    </source>
</evidence>
<evidence type="ECO:0000313" key="8">
    <source>
        <dbReference type="EMBL" id="MBI5975973.1"/>
    </source>
</evidence>
<keyword evidence="3 5" id="KW-0560">Oxidoreductase</keyword>
<dbReference type="InterPro" id="IPR013752">
    <property type="entry name" value="KPA_reductase"/>
</dbReference>
<dbReference type="InterPro" id="IPR051402">
    <property type="entry name" value="KPR-Related"/>
</dbReference>
<comment type="pathway">
    <text evidence="5">Cofactor biosynthesis; (R)-pantothenate biosynthesis; (R)-pantoate from 3-methyl-2-oxobutanoate: step 2/2.</text>
</comment>
<dbReference type="Proteomes" id="UP000751852">
    <property type="component" value="Unassembled WGS sequence"/>
</dbReference>
<evidence type="ECO:0000313" key="9">
    <source>
        <dbReference type="Proteomes" id="UP000751852"/>
    </source>
</evidence>
<reference evidence="8 9" key="1">
    <citation type="submission" date="2020-04" db="EMBL/GenBank/DDBJ databases">
        <title>Staphylococcus species from domestic dog.</title>
        <authorList>
            <person name="Paterson G.K."/>
        </authorList>
    </citation>
    <scope>NUCLEOTIDE SEQUENCE [LARGE SCALE GENOMIC DNA]</scope>
    <source>
        <strain evidence="8 9">H16/1A</strain>
    </source>
</reference>
<name>A0ABS0TE04_9STAP</name>
<dbReference type="InterPro" id="IPR013328">
    <property type="entry name" value="6PGD_dom2"/>
</dbReference>
<dbReference type="EMBL" id="JABANU010000037">
    <property type="protein sequence ID" value="MBI5975973.1"/>
    <property type="molecule type" value="Genomic_DNA"/>
</dbReference>
<keyword evidence="5" id="KW-0566">Pantothenate biosynthesis</keyword>
<evidence type="ECO:0000259" key="6">
    <source>
        <dbReference type="Pfam" id="PF02558"/>
    </source>
</evidence>
<evidence type="ECO:0000256" key="3">
    <source>
        <dbReference type="ARBA" id="ARBA00023002"/>
    </source>
</evidence>
<dbReference type="InterPro" id="IPR013332">
    <property type="entry name" value="KPR_N"/>
</dbReference>
<dbReference type="InterPro" id="IPR008927">
    <property type="entry name" value="6-PGluconate_DH-like_C_sf"/>
</dbReference>
<comment type="catalytic activity">
    <reaction evidence="5">
        <text>(R)-pantoate + NADP(+) = 2-dehydropantoate + NADPH + H(+)</text>
        <dbReference type="Rhea" id="RHEA:16233"/>
        <dbReference type="ChEBI" id="CHEBI:11561"/>
        <dbReference type="ChEBI" id="CHEBI:15378"/>
        <dbReference type="ChEBI" id="CHEBI:15980"/>
        <dbReference type="ChEBI" id="CHEBI:57783"/>
        <dbReference type="ChEBI" id="CHEBI:58349"/>
        <dbReference type="EC" id="1.1.1.169"/>
    </reaction>
</comment>
<feature type="domain" description="Ketopantoate reductase C-terminal" evidence="7">
    <location>
        <begin position="180"/>
        <end position="304"/>
    </location>
</feature>
<dbReference type="InterPro" id="IPR036291">
    <property type="entry name" value="NAD(P)-bd_dom_sf"/>
</dbReference>
<evidence type="ECO:0000259" key="7">
    <source>
        <dbReference type="Pfam" id="PF08546"/>
    </source>
</evidence>
<dbReference type="PANTHER" id="PTHR21708:SF26">
    <property type="entry name" value="2-DEHYDROPANTOATE 2-REDUCTASE"/>
    <property type="match status" value="1"/>
</dbReference>
<comment type="caution">
    <text evidence="8">The sequence shown here is derived from an EMBL/GenBank/DDBJ whole genome shotgun (WGS) entry which is preliminary data.</text>
</comment>
<dbReference type="SUPFAM" id="SSF48179">
    <property type="entry name" value="6-phosphogluconate dehydrogenase C-terminal domain-like"/>
    <property type="match status" value="1"/>
</dbReference>
<comment type="function">
    <text evidence="5">Catalyzes the NADPH-dependent reduction of ketopantoate into pantoic acid.</text>
</comment>
<sequence length="319" mass="35500">MFKIGLIGAGALGSRLSIQLKAAGYDITLLDNWSERVNSIQTEGMIVKSELRTYAIEMPIDHLETNEASFDLIILTTKSYQVEETVETLLRRGTITSQTRVISMVSGLGHTKVLRQYIPSSQLYLAITTWPSYLNQAGEIHLYGQGHISLQRADGKHDAETARIVDMFNDAKLNASVSDDITVAIWEQAIIDSTIQPLCTIFDKTVHEFSSNPEAPELVSLLVHEAVQVAEAQNIQLDSEAIIQTIKDASHFTTQGFHYPSMHQDVTRGRSNEIDALNGQIVKYAQASNIKAPNHEAVVTLIRDFAQIYTDKIEYVLEP</sequence>
<organism evidence="8 9">
    <name type="scientific">Staphylococcus canis</name>
    <dbReference type="NCBI Taxonomy" id="2724942"/>
    <lineage>
        <taxon>Bacteria</taxon>
        <taxon>Bacillati</taxon>
        <taxon>Bacillota</taxon>
        <taxon>Bacilli</taxon>
        <taxon>Bacillales</taxon>
        <taxon>Staphylococcaceae</taxon>
        <taxon>Staphylococcus</taxon>
    </lineage>
</organism>
<dbReference type="SUPFAM" id="SSF51735">
    <property type="entry name" value="NAD(P)-binding Rossmann-fold domains"/>
    <property type="match status" value="1"/>
</dbReference>
<gene>
    <name evidence="8" type="ORF">HHH54_10425</name>
</gene>
<dbReference type="PANTHER" id="PTHR21708">
    <property type="entry name" value="PROBABLE 2-DEHYDROPANTOATE 2-REDUCTASE"/>
    <property type="match status" value="1"/>
</dbReference>
<comment type="catalytic activity">
    <reaction evidence="4">
        <text>6-phospho-D-gluconate + NADP(+) = D-ribulose 5-phosphate + CO2 + NADPH</text>
        <dbReference type="Rhea" id="RHEA:10116"/>
        <dbReference type="ChEBI" id="CHEBI:16526"/>
        <dbReference type="ChEBI" id="CHEBI:57783"/>
        <dbReference type="ChEBI" id="CHEBI:58121"/>
        <dbReference type="ChEBI" id="CHEBI:58349"/>
        <dbReference type="ChEBI" id="CHEBI:58759"/>
        <dbReference type="EC" id="1.1.1.44"/>
    </reaction>
</comment>
<dbReference type="InterPro" id="IPR003710">
    <property type="entry name" value="ApbA"/>
</dbReference>
<keyword evidence="2 5" id="KW-0521">NADP</keyword>
<dbReference type="RefSeq" id="WP_198618743.1">
    <property type="nucleotide sequence ID" value="NZ_JABANU010000037.1"/>
</dbReference>
<proteinExistence type="inferred from homology"/>
<comment type="similarity">
    <text evidence="1 5">Belongs to the ketopantoate reductase family.</text>
</comment>
<dbReference type="Pfam" id="PF02558">
    <property type="entry name" value="ApbA"/>
    <property type="match status" value="1"/>
</dbReference>
<dbReference type="NCBIfam" id="TIGR00745">
    <property type="entry name" value="apbA_panE"/>
    <property type="match status" value="1"/>
</dbReference>
<keyword evidence="9" id="KW-1185">Reference proteome</keyword>
<dbReference type="Gene3D" id="1.10.1040.10">
    <property type="entry name" value="N-(1-d-carboxylethyl)-l-norvaline Dehydrogenase, domain 2"/>
    <property type="match status" value="1"/>
</dbReference>
<evidence type="ECO:0000256" key="5">
    <source>
        <dbReference type="RuleBase" id="RU362068"/>
    </source>
</evidence>
<dbReference type="Pfam" id="PF08546">
    <property type="entry name" value="ApbA_C"/>
    <property type="match status" value="1"/>
</dbReference>
<dbReference type="EC" id="1.1.1.169" evidence="5"/>